<dbReference type="Gene3D" id="1.10.260.40">
    <property type="entry name" value="lambda repressor-like DNA-binding domains"/>
    <property type="match status" value="1"/>
</dbReference>
<dbReference type="PANTHER" id="PTHR30146:SF153">
    <property type="entry name" value="LACTOSE OPERON REPRESSOR"/>
    <property type="match status" value="1"/>
</dbReference>
<dbReference type="InterPro" id="IPR000843">
    <property type="entry name" value="HTH_LacI"/>
</dbReference>
<dbReference type="GO" id="GO:0003700">
    <property type="term" value="F:DNA-binding transcription factor activity"/>
    <property type="evidence" value="ECO:0007669"/>
    <property type="project" value="TreeGrafter"/>
</dbReference>
<feature type="domain" description="HTH lacI-type" evidence="4">
    <location>
        <begin position="6"/>
        <end position="50"/>
    </location>
</feature>
<dbReference type="Gene3D" id="3.40.50.2300">
    <property type="match status" value="2"/>
</dbReference>
<evidence type="ECO:0000313" key="6">
    <source>
        <dbReference type="Proteomes" id="UP000275069"/>
    </source>
</evidence>
<evidence type="ECO:0000256" key="1">
    <source>
        <dbReference type="ARBA" id="ARBA00023015"/>
    </source>
</evidence>
<dbReference type="KEGG" id="gry:D7I44_11465"/>
<keyword evidence="6" id="KW-1185">Reference proteome</keyword>
<dbReference type="AlphaFoldDB" id="A0A387BST0"/>
<evidence type="ECO:0000256" key="3">
    <source>
        <dbReference type="ARBA" id="ARBA00023163"/>
    </source>
</evidence>
<dbReference type="InterPro" id="IPR028082">
    <property type="entry name" value="Peripla_BP_I"/>
</dbReference>
<dbReference type="InterPro" id="IPR046335">
    <property type="entry name" value="LacI/GalR-like_sensor"/>
</dbReference>
<evidence type="ECO:0000313" key="5">
    <source>
        <dbReference type="EMBL" id="AYG04086.1"/>
    </source>
</evidence>
<dbReference type="SUPFAM" id="SSF53822">
    <property type="entry name" value="Periplasmic binding protein-like I"/>
    <property type="match status" value="1"/>
</dbReference>
<keyword evidence="3" id="KW-0804">Transcription</keyword>
<organism evidence="5 6">
    <name type="scientific">Gryllotalpicola protaetiae</name>
    <dbReference type="NCBI Taxonomy" id="2419771"/>
    <lineage>
        <taxon>Bacteria</taxon>
        <taxon>Bacillati</taxon>
        <taxon>Actinomycetota</taxon>
        <taxon>Actinomycetes</taxon>
        <taxon>Micrococcales</taxon>
        <taxon>Microbacteriaceae</taxon>
        <taxon>Gryllotalpicola</taxon>
    </lineage>
</organism>
<dbReference type="PANTHER" id="PTHR30146">
    <property type="entry name" value="LACI-RELATED TRANSCRIPTIONAL REPRESSOR"/>
    <property type="match status" value="1"/>
</dbReference>
<reference evidence="5 6" key="1">
    <citation type="submission" date="2018-09" db="EMBL/GenBank/DDBJ databases">
        <title>Genome sequencing of strain 2DFW10M-5.</title>
        <authorList>
            <person name="Heo J."/>
            <person name="Kim S.-J."/>
            <person name="Kwon S.-W."/>
        </authorList>
    </citation>
    <scope>NUCLEOTIDE SEQUENCE [LARGE SCALE GENOMIC DNA]</scope>
    <source>
        <strain evidence="5 6">2DFW10M-5</strain>
    </source>
</reference>
<dbReference type="RefSeq" id="WP_120789616.1">
    <property type="nucleotide sequence ID" value="NZ_CP032624.1"/>
</dbReference>
<dbReference type="GO" id="GO:0000976">
    <property type="term" value="F:transcription cis-regulatory region binding"/>
    <property type="evidence" value="ECO:0007669"/>
    <property type="project" value="TreeGrafter"/>
</dbReference>
<dbReference type="SMART" id="SM00354">
    <property type="entry name" value="HTH_LACI"/>
    <property type="match status" value="1"/>
</dbReference>
<protein>
    <submittedName>
        <fullName evidence="5">LacI family transcriptional regulator</fullName>
    </submittedName>
</protein>
<dbReference type="Pfam" id="PF00356">
    <property type="entry name" value="LacI"/>
    <property type="match status" value="1"/>
</dbReference>
<keyword evidence="1" id="KW-0805">Transcription regulation</keyword>
<sequence length="343" mass="36617">MTRSAATLTRIAESAEVSPSTVSKVLNGRSGVSAETRARVEQALRTHGYRQPADRRRQPFIELVFERVETAFAIEIIRGVQRAAVSRGLSVVLSETGDRHTPGPEWLAQVLQRRPAGVVLVFSDLPADAKQRLALRGIPFVIVDPAGDPAPDVPSVGSANWSGGVLAARHLLELGHRSIAVIGGPQDMMCSRARLSGFRAALDEAGVPFRSDALRWGNFLREDGLNFGRELLQLPDRPTAIFAGNDLTALGVLEAARMLGLSVPRDVSIVGYDDLEIASWSGPPLTTIRQPLAEMGEQAALLALDAQGGAVRAARVDLATTLVVRESTAPPLVRAGEATVPRA</sequence>
<dbReference type="CDD" id="cd06296">
    <property type="entry name" value="PBP1_CatR-like"/>
    <property type="match status" value="1"/>
</dbReference>
<dbReference type="SUPFAM" id="SSF47413">
    <property type="entry name" value="lambda repressor-like DNA-binding domains"/>
    <property type="match status" value="1"/>
</dbReference>
<keyword evidence="2" id="KW-0238">DNA-binding</keyword>
<evidence type="ECO:0000256" key="2">
    <source>
        <dbReference type="ARBA" id="ARBA00023125"/>
    </source>
</evidence>
<accession>A0A387BST0</accession>
<dbReference type="Proteomes" id="UP000275069">
    <property type="component" value="Chromosome"/>
</dbReference>
<dbReference type="PROSITE" id="PS50932">
    <property type="entry name" value="HTH_LACI_2"/>
    <property type="match status" value="1"/>
</dbReference>
<dbReference type="Pfam" id="PF13377">
    <property type="entry name" value="Peripla_BP_3"/>
    <property type="match status" value="1"/>
</dbReference>
<dbReference type="CDD" id="cd01392">
    <property type="entry name" value="HTH_LacI"/>
    <property type="match status" value="1"/>
</dbReference>
<gene>
    <name evidence="5" type="ORF">D7I44_11465</name>
</gene>
<evidence type="ECO:0000259" key="4">
    <source>
        <dbReference type="PROSITE" id="PS50932"/>
    </source>
</evidence>
<dbReference type="EMBL" id="CP032624">
    <property type="protein sequence ID" value="AYG04086.1"/>
    <property type="molecule type" value="Genomic_DNA"/>
</dbReference>
<name>A0A387BST0_9MICO</name>
<proteinExistence type="predicted"/>
<dbReference type="OrthoDB" id="3227375at2"/>
<dbReference type="InterPro" id="IPR010982">
    <property type="entry name" value="Lambda_DNA-bd_dom_sf"/>
</dbReference>